<evidence type="ECO:0000256" key="2">
    <source>
        <dbReference type="ARBA" id="ARBA00023002"/>
    </source>
</evidence>
<dbReference type="SUPFAM" id="SSF51735">
    <property type="entry name" value="NAD(P)-binding Rossmann-fold domains"/>
    <property type="match status" value="1"/>
</dbReference>
<dbReference type="PANTHER" id="PTHR43708">
    <property type="entry name" value="CONSERVED EXPRESSED OXIDOREDUCTASE (EUROFUNG)"/>
    <property type="match status" value="1"/>
</dbReference>
<evidence type="ECO:0000313" key="6">
    <source>
        <dbReference type="Proteomes" id="UP000198609"/>
    </source>
</evidence>
<keyword evidence="6" id="KW-1185">Reference proteome</keyword>
<dbReference type="PANTHER" id="PTHR43708:SF5">
    <property type="entry name" value="CONSERVED EXPRESSED OXIDOREDUCTASE (EUROFUNG)-RELATED"/>
    <property type="match status" value="1"/>
</dbReference>
<reference evidence="6" key="1">
    <citation type="submission" date="2016-10" db="EMBL/GenBank/DDBJ databases">
        <authorList>
            <person name="Varghese N."/>
            <person name="Submissions S."/>
        </authorList>
    </citation>
    <scope>NUCLEOTIDE SEQUENCE [LARGE SCALE GENOMIC DNA]</scope>
    <source>
        <strain evidence="6">DSM 40318</strain>
    </source>
</reference>
<dbReference type="AlphaFoldDB" id="A0A1H4WL68"/>
<keyword evidence="2" id="KW-0560">Oxidoreductase</keyword>
<dbReference type="InterPro" id="IPR051317">
    <property type="entry name" value="Gfo/Idh/MocA_oxidoreduct"/>
</dbReference>
<protein>
    <submittedName>
        <fullName evidence="5">Oxidoreductase</fullName>
    </submittedName>
</protein>
<feature type="domain" description="Gfo/Idh/MocA-like oxidoreductase N-terminal" evidence="3">
    <location>
        <begin position="5"/>
        <end position="110"/>
    </location>
</feature>
<evidence type="ECO:0000256" key="1">
    <source>
        <dbReference type="ARBA" id="ARBA00010928"/>
    </source>
</evidence>
<feature type="domain" description="GFO/IDH/MocA-like oxidoreductase" evidence="4">
    <location>
        <begin position="132"/>
        <end position="259"/>
    </location>
</feature>
<sequence>MTAALRVGLLGYGWVNRTVWLPRIRRHPRLELAAVHDPEAAGVPAATSWTGFLDARPDVVVIGTPNHTHTELASAVLERGIPVVVEKPLCLSRAEFDTLAERARGVGLLVSRAAVRREDVRRLAGALPPGPLTVRASWLRAGGVPRPGSWFTGRATAGGGALLDLGWHLADVALGLLGRPRLLAVAAELRTPGGEHAGGHTPGHIPGRAAWRGDGAGTGPVDVEVDGTVRAEFEGGARLVLRAAWESEVATDRTRFVVEGGAERRVLTGTFGFSPNRVAEPALTAWGPDSYRRVTLPDPVGREYDAQVEAIADFASGALDWEAELAESAAVVDLLEAAYRASGRPPALPESTAV</sequence>
<dbReference type="InterPro" id="IPR000683">
    <property type="entry name" value="Gfo/Idh/MocA-like_OxRdtase_N"/>
</dbReference>
<dbReference type="InterPro" id="IPR036291">
    <property type="entry name" value="NAD(P)-bd_dom_sf"/>
</dbReference>
<proteinExistence type="inferred from homology"/>
<evidence type="ECO:0000259" key="3">
    <source>
        <dbReference type="Pfam" id="PF01408"/>
    </source>
</evidence>
<dbReference type="RefSeq" id="WP_167746418.1">
    <property type="nucleotide sequence ID" value="NZ_FNST01000002.1"/>
</dbReference>
<dbReference type="Pfam" id="PF01408">
    <property type="entry name" value="GFO_IDH_MocA"/>
    <property type="match status" value="1"/>
</dbReference>
<dbReference type="EMBL" id="FNST01000002">
    <property type="protein sequence ID" value="SEC94046.1"/>
    <property type="molecule type" value="Genomic_DNA"/>
</dbReference>
<dbReference type="Proteomes" id="UP000198609">
    <property type="component" value="Unassembled WGS sequence"/>
</dbReference>
<gene>
    <name evidence="5" type="ORF">SAMN04490356_6157</name>
</gene>
<dbReference type="Gene3D" id="3.40.50.720">
    <property type="entry name" value="NAD(P)-binding Rossmann-like Domain"/>
    <property type="match status" value="1"/>
</dbReference>
<dbReference type="Pfam" id="PF22725">
    <property type="entry name" value="GFO_IDH_MocA_C3"/>
    <property type="match status" value="1"/>
</dbReference>
<dbReference type="InterPro" id="IPR055170">
    <property type="entry name" value="GFO_IDH_MocA-like_dom"/>
</dbReference>
<dbReference type="GO" id="GO:0016491">
    <property type="term" value="F:oxidoreductase activity"/>
    <property type="evidence" value="ECO:0007669"/>
    <property type="project" value="UniProtKB-KW"/>
</dbReference>
<dbReference type="GO" id="GO:0000166">
    <property type="term" value="F:nucleotide binding"/>
    <property type="evidence" value="ECO:0007669"/>
    <property type="project" value="InterPro"/>
</dbReference>
<organism evidence="5 6">
    <name type="scientific">Streptomyces melanosporofaciens</name>
    <dbReference type="NCBI Taxonomy" id="67327"/>
    <lineage>
        <taxon>Bacteria</taxon>
        <taxon>Bacillati</taxon>
        <taxon>Actinomycetota</taxon>
        <taxon>Actinomycetes</taxon>
        <taxon>Kitasatosporales</taxon>
        <taxon>Streptomycetaceae</taxon>
        <taxon>Streptomyces</taxon>
        <taxon>Streptomyces violaceusniger group</taxon>
    </lineage>
</organism>
<evidence type="ECO:0000259" key="4">
    <source>
        <dbReference type="Pfam" id="PF22725"/>
    </source>
</evidence>
<name>A0A1H4WL68_STRMJ</name>
<dbReference type="SUPFAM" id="SSF55347">
    <property type="entry name" value="Glyceraldehyde-3-phosphate dehydrogenase-like, C-terminal domain"/>
    <property type="match status" value="1"/>
</dbReference>
<comment type="similarity">
    <text evidence="1">Belongs to the Gfo/Idh/MocA family.</text>
</comment>
<evidence type="ECO:0000313" key="5">
    <source>
        <dbReference type="EMBL" id="SEC94046.1"/>
    </source>
</evidence>
<dbReference type="Gene3D" id="3.30.360.10">
    <property type="entry name" value="Dihydrodipicolinate Reductase, domain 2"/>
    <property type="match status" value="1"/>
</dbReference>
<accession>A0A1H4WL68</accession>